<protein>
    <recommendedName>
        <fullName evidence="4">C2H2-type domain-containing protein</fullName>
    </recommendedName>
</protein>
<feature type="compositionally biased region" description="Polar residues" evidence="1">
    <location>
        <begin position="58"/>
        <end position="70"/>
    </location>
</feature>
<feature type="compositionally biased region" description="Low complexity" evidence="1">
    <location>
        <begin position="32"/>
        <end position="52"/>
    </location>
</feature>
<feature type="compositionally biased region" description="Gly residues" evidence="1">
    <location>
        <begin position="332"/>
        <end position="341"/>
    </location>
</feature>
<feature type="region of interest" description="Disordered" evidence="1">
    <location>
        <begin position="1"/>
        <end position="112"/>
    </location>
</feature>
<evidence type="ECO:0000256" key="1">
    <source>
        <dbReference type="SAM" id="MobiDB-lite"/>
    </source>
</evidence>
<proteinExistence type="predicted"/>
<dbReference type="KEGG" id="ttt:THITE_2091431"/>
<organism evidence="2 3">
    <name type="scientific">Thermothielavioides terrestris (strain ATCC 38088 / NRRL 8126)</name>
    <name type="common">Thielavia terrestris</name>
    <dbReference type="NCBI Taxonomy" id="578455"/>
    <lineage>
        <taxon>Eukaryota</taxon>
        <taxon>Fungi</taxon>
        <taxon>Dikarya</taxon>
        <taxon>Ascomycota</taxon>
        <taxon>Pezizomycotina</taxon>
        <taxon>Sordariomycetes</taxon>
        <taxon>Sordariomycetidae</taxon>
        <taxon>Sordariales</taxon>
        <taxon>Chaetomiaceae</taxon>
        <taxon>Thermothielavioides</taxon>
        <taxon>Thermothielavioides terrestris</taxon>
    </lineage>
</organism>
<evidence type="ECO:0008006" key="4">
    <source>
        <dbReference type="Google" id="ProtNLM"/>
    </source>
</evidence>
<dbReference type="STRING" id="578455.G2RD91"/>
<gene>
    <name evidence="2" type="ORF">THITE_2091431</name>
</gene>
<dbReference type="Proteomes" id="UP000008181">
    <property type="component" value="Chromosome 5"/>
</dbReference>
<evidence type="ECO:0000313" key="3">
    <source>
        <dbReference type="Proteomes" id="UP000008181"/>
    </source>
</evidence>
<feature type="region of interest" description="Disordered" evidence="1">
    <location>
        <begin position="306"/>
        <end position="380"/>
    </location>
</feature>
<keyword evidence="3" id="KW-1185">Reference proteome</keyword>
<dbReference type="RefSeq" id="XP_003656262.1">
    <property type="nucleotide sequence ID" value="XM_003656214.1"/>
</dbReference>
<dbReference type="AlphaFoldDB" id="G2RD91"/>
<sequence>MDVTTSDDPSSRGNTPGETPQDPAFACQTPALTDSSSDFDLLSISDLSVSASLDRRNPTVQELESAVTSRRTQKRREGQGSGNAGEEDGDEPPPGPHRRKRAKRRDPNNPPEKILACPFWKADPVLHRDCFSKILTRIRDVKQHLARKQSPKFYCERCSTIFEDDEQRRQHVEDPAGLFCTPSPHLAGLTHRQQALLTRKSNPKLTEEGQWFAVWDIVFPGRPRPRSAYLDARHAAELWAFCEYCRAQGPAVLDEQLRVMVNAGAWTGPEALAGEERREILEWALDQGLEFLFGEWSRSWVAETGKSSAPLADSGGADGGVGPGAQQPRGGSPPGIGGSGSGESVEEGSAGLEEVMEHSEERIRGPSPGSMAGSAAVDSDAVPDLDFSGWLWDNIPRTDTSQGEGELIDLRAGL</sequence>
<dbReference type="OrthoDB" id="4590462at2759"/>
<feature type="compositionally biased region" description="Basic and acidic residues" evidence="1">
    <location>
        <begin position="355"/>
        <end position="364"/>
    </location>
</feature>
<reference evidence="2 3" key="1">
    <citation type="journal article" date="2011" name="Nat. Biotechnol.">
        <title>Comparative genomic analysis of the thermophilic biomass-degrading fungi Myceliophthora thermophila and Thielavia terrestris.</title>
        <authorList>
            <person name="Berka R.M."/>
            <person name="Grigoriev I.V."/>
            <person name="Otillar R."/>
            <person name="Salamov A."/>
            <person name="Grimwood J."/>
            <person name="Reid I."/>
            <person name="Ishmael N."/>
            <person name="John T."/>
            <person name="Darmond C."/>
            <person name="Moisan M.-C."/>
            <person name="Henrissat B."/>
            <person name="Coutinho P.M."/>
            <person name="Lombard V."/>
            <person name="Natvig D.O."/>
            <person name="Lindquist E."/>
            <person name="Schmutz J."/>
            <person name="Lucas S."/>
            <person name="Harris P."/>
            <person name="Powlowski J."/>
            <person name="Bellemare A."/>
            <person name="Taylor D."/>
            <person name="Butler G."/>
            <person name="de Vries R.P."/>
            <person name="Allijn I.E."/>
            <person name="van den Brink J."/>
            <person name="Ushinsky S."/>
            <person name="Storms R."/>
            <person name="Powell A.J."/>
            <person name="Paulsen I.T."/>
            <person name="Elbourne L.D.H."/>
            <person name="Baker S.E."/>
            <person name="Magnuson J."/>
            <person name="LaBoissiere S."/>
            <person name="Clutterbuck A.J."/>
            <person name="Martinez D."/>
            <person name="Wogulis M."/>
            <person name="de Leon A.L."/>
            <person name="Rey M.W."/>
            <person name="Tsang A."/>
        </authorList>
    </citation>
    <scope>NUCLEOTIDE SEQUENCE [LARGE SCALE GENOMIC DNA]</scope>
    <source>
        <strain evidence="3">ATCC 38088 / NRRL 8126</strain>
    </source>
</reference>
<dbReference type="HOGENOM" id="CLU_664266_0_0_1"/>
<dbReference type="GeneID" id="11522938"/>
<dbReference type="eggNOG" id="ENOG502RVXN">
    <property type="taxonomic scope" value="Eukaryota"/>
</dbReference>
<dbReference type="EMBL" id="CP003013">
    <property type="protein sequence ID" value="AEO69926.1"/>
    <property type="molecule type" value="Genomic_DNA"/>
</dbReference>
<dbReference type="PANTHER" id="PTHR38166">
    <property type="entry name" value="C2H2-TYPE DOMAIN-CONTAINING PROTEIN-RELATED"/>
    <property type="match status" value="1"/>
</dbReference>
<feature type="compositionally biased region" description="Polar residues" evidence="1">
    <location>
        <begin position="1"/>
        <end position="18"/>
    </location>
</feature>
<accession>G2RD91</accession>
<name>G2RD91_THETT</name>
<dbReference type="PANTHER" id="PTHR38166:SF1">
    <property type="entry name" value="C2H2-TYPE DOMAIN-CONTAINING PROTEIN"/>
    <property type="match status" value="1"/>
</dbReference>
<evidence type="ECO:0000313" key="2">
    <source>
        <dbReference type="EMBL" id="AEO69926.1"/>
    </source>
</evidence>